<dbReference type="Pfam" id="PF01547">
    <property type="entry name" value="SBP_bac_1"/>
    <property type="match status" value="1"/>
</dbReference>
<dbReference type="InterPro" id="IPR050490">
    <property type="entry name" value="Bact_solute-bd_prot1"/>
</dbReference>
<dbReference type="SUPFAM" id="SSF53850">
    <property type="entry name" value="Periplasmic binding protein-like II"/>
    <property type="match status" value="1"/>
</dbReference>
<keyword evidence="2" id="KW-0732">Signal</keyword>
<dbReference type="AlphaFoldDB" id="A0AB73SXJ1"/>
<evidence type="ECO:0000256" key="2">
    <source>
        <dbReference type="SAM" id="SignalP"/>
    </source>
</evidence>
<evidence type="ECO:0000256" key="1">
    <source>
        <dbReference type="SAM" id="MobiDB-lite"/>
    </source>
</evidence>
<keyword evidence="4" id="KW-1185">Reference proteome</keyword>
<dbReference type="Gene3D" id="3.40.190.10">
    <property type="entry name" value="Periplasmic binding protein-like II"/>
    <property type="match status" value="2"/>
</dbReference>
<dbReference type="RefSeq" id="WP_257497950.1">
    <property type="nucleotide sequence ID" value="NZ_JANKBI010000030.1"/>
</dbReference>
<dbReference type="PANTHER" id="PTHR43649:SF12">
    <property type="entry name" value="DIACETYLCHITOBIOSE BINDING PROTEIN DASA"/>
    <property type="match status" value="1"/>
</dbReference>
<accession>A0AB73SXJ1</accession>
<feature type="signal peptide" evidence="2">
    <location>
        <begin position="1"/>
        <end position="31"/>
    </location>
</feature>
<reference evidence="3 4" key="1">
    <citation type="submission" date="2018-05" db="EMBL/GenBank/DDBJ databases">
        <authorList>
            <person name="Goeker M."/>
            <person name="Huntemann M."/>
            <person name="Clum A."/>
            <person name="Pillay M."/>
            <person name="Palaniappan K."/>
            <person name="Varghese N."/>
            <person name="Mikhailova N."/>
            <person name="Stamatis D."/>
            <person name="Reddy T."/>
            <person name="Daum C."/>
            <person name="Shapiro N."/>
            <person name="Ivanova N."/>
            <person name="Kyrpides N."/>
            <person name="Woyke T."/>
        </authorList>
    </citation>
    <scope>NUCLEOTIDE SEQUENCE [LARGE SCALE GENOMIC DNA]</scope>
    <source>
        <strain evidence="3 4">DSM 26524</strain>
    </source>
</reference>
<feature type="compositionally biased region" description="Polar residues" evidence="1">
    <location>
        <begin position="527"/>
        <end position="536"/>
    </location>
</feature>
<comment type="caution">
    <text evidence="3">The sequence shown here is derived from an EMBL/GenBank/DDBJ whole genome shotgun (WGS) entry which is preliminary data.</text>
</comment>
<organism evidence="3 4">
    <name type="scientific">Murimonas intestini</name>
    <dbReference type="NCBI Taxonomy" id="1337051"/>
    <lineage>
        <taxon>Bacteria</taxon>
        <taxon>Bacillati</taxon>
        <taxon>Bacillota</taxon>
        <taxon>Clostridia</taxon>
        <taxon>Lachnospirales</taxon>
        <taxon>Lachnospiraceae</taxon>
        <taxon>Murimonas</taxon>
    </lineage>
</organism>
<feature type="region of interest" description="Disordered" evidence="1">
    <location>
        <begin position="516"/>
        <end position="536"/>
    </location>
</feature>
<dbReference type="Proteomes" id="UP000245412">
    <property type="component" value="Unassembled WGS sequence"/>
</dbReference>
<evidence type="ECO:0000313" key="4">
    <source>
        <dbReference type="Proteomes" id="UP000245412"/>
    </source>
</evidence>
<feature type="chain" id="PRO_5044491997" evidence="2">
    <location>
        <begin position="32"/>
        <end position="536"/>
    </location>
</feature>
<dbReference type="EMBL" id="QGGY01000024">
    <property type="protein sequence ID" value="PWJ72049.1"/>
    <property type="molecule type" value="Genomic_DNA"/>
</dbReference>
<protein>
    <submittedName>
        <fullName evidence="3">ABC-type glycerol-3-phosphate transport system substrate-binding protein</fullName>
    </submittedName>
</protein>
<sequence>MRKNLSRALSVTLAGAMVVGTMAGTGLTAKAADTTSGDKTTITVNVQAGPGAETAWKAVADAYMEKNPDVNVVVDLKPTEGYGDWLQNVFTSGGDTTTDIVNINLAGATKTGKSINFLEYADMDSPYSDGIWTDQFEFRQQVVDQANGTWDALSLDSVQVVWLYNKDIFEEVGVQPPKTWDEFVDVCQKLMDAGYQPLSVAGDFDSFWSTYMGWLAQIYADQTTRSMINVYRAQKGDYCYDPDVDADWEYDPADPFNDDTWKVNTNTVRAYKAFKDGEYDPASEGMRTVWTNLAKVFPKYAGGDAFFGTKDGIPLFYQGKAAITLDGAWRLVNYKNDMEKIASGEEITNKDEKIEGVQKFNIGTFNMPSMEGEGIEAPARTIEVANGFLGAVKKDKEHDAKVVDFLMFFSSSEGMGTYINAGIEDGLVINGPSLVYDVELPEDVAVLFEGLEFIGNCQKGSGTMLARGMASTNGDIQESYRQFYDYSYDYLSGKTTIDDWLAAHKANLEQYFPESMEKSGISESDLENPQNAPTGQ</sequence>
<evidence type="ECO:0000313" key="3">
    <source>
        <dbReference type="EMBL" id="PWJ72049.1"/>
    </source>
</evidence>
<dbReference type="InterPro" id="IPR006059">
    <property type="entry name" value="SBP"/>
</dbReference>
<proteinExistence type="predicted"/>
<dbReference type="PANTHER" id="PTHR43649">
    <property type="entry name" value="ARABINOSE-BINDING PROTEIN-RELATED"/>
    <property type="match status" value="1"/>
</dbReference>
<gene>
    <name evidence="3" type="ORF">C7383_12423</name>
</gene>
<name>A0AB73SXJ1_9FIRM</name>